<evidence type="ECO:0000313" key="3">
    <source>
        <dbReference type="Proteomes" id="UP001151752"/>
    </source>
</evidence>
<proteinExistence type="predicted"/>
<evidence type="ECO:0000256" key="1">
    <source>
        <dbReference type="SAM" id="MobiDB-lite"/>
    </source>
</evidence>
<reference evidence="2" key="2">
    <citation type="journal article" date="2023" name="Int. J. Mol. Sci.">
        <title>De Novo Assembly and Annotation of 11 Diverse Shrub Willow (Salix) Genomes Reveals Novel Gene Organization in Sex-Linked Regions.</title>
        <authorList>
            <person name="Hyden B."/>
            <person name="Feng K."/>
            <person name="Yates T.B."/>
            <person name="Jawdy S."/>
            <person name="Cereghino C."/>
            <person name="Smart L.B."/>
            <person name="Muchero W."/>
        </authorList>
    </citation>
    <scope>NUCLEOTIDE SEQUENCE</scope>
    <source>
        <tissue evidence="2">Shoot tip</tissue>
    </source>
</reference>
<keyword evidence="3" id="KW-1185">Reference proteome</keyword>
<feature type="region of interest" description="Disordered" evidence="1">
    <location>
        <begin position="1"/>
        <end position="106"/>
    </location>
</feature>
<comment type="caution">
    <text evidence="2">The sequence shown here is derived from an EMBL/GenBank/DDBJ whole genome shotgun (WGS) entry which is preliminary data.</text>
</comment>
<evidence type="ECO:0000313" key="2">
    <source>
        <dbReference type="EMBL" id="KAJ6775720.1"/>
    </source>
</evidence>
<dbReference type="EMBL" id="JAPFFM010000001">
    <property type="protein sequence ID" value="KAJ6775720.1"/>
    <property type="molecule type" value="Genomic_DNA"/>
</dbReference>
<sequence length="106" mass="11565">MLGIEAKGKGEGLGRASTSQEVRPRGPSSKPLTYNQHEKTRCSTSGHQELVDEVGETSVVQTGAHEAKWRRSSSIANRSSKALDKGKASPMCREQNGYDRVPQRDP</sequence>
<organism evidence="2 3">
    <name type="scientific">Salix koriyanagi</name>
    <dbReference type="NCBI Taxonomy" id="2511006"/>
    <lineage>
        <taxon>Eukaryota</taxon>
        <taxon>Viridiplantae</taxon>
        <taxon>Streptophyta</taxon>
        <taxon>Embryophyta</taxon>
        <taxon>Tracheophyta</taxon>
        <taxon>Spermatophyta</taxon>
        <taxon>Magnoliopsida</taxon>
        <taxon>eudicotyledons</taxon>
        <taxon>Gunneridae</taxon>
        <taxon>Pentapetalae</taxon>
        <taxon>rosids</taxon>
        <taxon>fabids</taxon>
        <taxon>Malpighiales</taxon>
        <taxon>Salicaceae</taxon>
        <taxon>Saliceae</taxon>
        <taxon>Salix</taxon>
    </lineage>
</organism>
<protein>
    <submittedName>
        <fullName evidence="2">Uncharacterized protein</fullName>
    </submittedName>
</protein>
<feature type="compositionally biased region" description="Basic and acidic residues" evidence="1">
    <location>
        <begin position="1"/>
        <end position="12"/>
    </location>
</feature>
<gene>
    <name evidence="2" type="ORF">OIU74_000001</name>
</gene>
<name>A0A9Q0X1S5_9ROSI</name>
<dbReference type="AlphaFoldDB" id="A0A9Q0X1S5"/>
<dbReference type="Proteomes" id="UP001151752">
    <property type="component" value="Chromosome 16"/>
</dbReference>
<accession>A0A9Q0X1S5</accession>
<reference evidence="2" key="1">
    <citation type="submission" date="2022-11" db="EMBL/GenBank/DDBJ databases">
        <authorList>
            <person name="Hyden B.L."/>
            <person name="Feng K."/>
            <person name="Yates T."/>
            <person name="Jawdy S."/>
            <person name="Smart L.B."/>
            <person name="Muchero W."/>
        </authorList>
    </citation>
    <scope>NUCLEOTIDE SEQUENCE</scope>
    <source>
        <tissue evidence="2">Shoot tip</tissue>
    </source>
</reference>